<feature type="signal peptide" evidence="1">
    <location>
        <begin position="1"/>
        <end position="23"/>
    </location>
</feature>
<gene>
    <name evidence="2" type="ORF">GGX14DRAFT_411470</name>
</gene>
<reference evidence="2" key="1">
    <citation type="submission" date="2023-03" db="EMBL/GenBank/DDBJ databases">
        <title>Massive genome expansion in bonnet fungi (Mycena s.s.) driven by repeated elements and novel gene families across ecological guilds.</title>
        <authorList>
            <consortium name="Lawrence Berkeley National Laboratory"/>
            <person name="Harder C.B."/>
            <person name="Miyauchi S."/>
            <person name="Viragh M."/>
            <person name="Kuo A."/>
            <person name="Thoen E."/>
            <person name="Andreopoulos B."/>
            <person name="Lu D."/>
            <person name="Skrede I."/>
            <person name="Drula E."/>
            <person name="Henrissat B."/>
            <person name="Morin E."/>
            <person name="Kohler A."/>
            <person name="Barry K."/>
            <person name="LaButti K."/>
            <person name="Morin E."/>
            <person name="Salamov A."/>
            <person name="Lipzen A."/>
            <person name="Mereny Z."/>
            <person name="Hegedus B."/>
            <person name="Baldrian P."/>
            <person name="Stursova M."/>
            <person name="Weitz H."/>
            <person name="Taylor A."/>
            <person name="Grigoriev I.V."/>
            <person name="Nagy L.G."/>
            <person name="Martin F."/>
            <person name="Kauserud H."/>
        </authorList>
    </citation>
    <scope>NUCLEOTIDE SEQUENCE</scope>
    <source>
        <strain evidence="2">9144</strain>
    </source>
</reference>
<evidence type="ECO:0000313" key="2">
    <source>
        <dbReference type="EMBL" id="KAJ7230575.1"/>
    </source>
</evidence>
<sequence>MTLMTSSTIWHYLAQFFAQDVLAALMAADCTSRVVLNERVAESLDEHYREFDLRKRTVVNRVRILRIGPYFVCDALDRRQEHPFRDTVRLMRALLARFRHIEEYHLLWHERPTMSLHRDEHKCDMSDIFRRGSAFLAIPFSSSPYLHTIDVELSLDKAAHLFLPTVVLPRLENIRLCIRNDHSGDLTTAGYTMAHRLSRFLNNHNHTLRSLSFETSLCTDFSPLFLALGFFAHLSKLVLVIPTSKPHLGDPSALKGFLQLHHDTVEHLSLRGFCTNQVWARMDVGWLSACLSGVTFSALRMLSVGTSFLPLDAAMLCIRQWADTLTTLDITGHYLSYEEAESMLRVFAGRSLGSLSVGVTCLSPELIDKLAQSLPGLTKLHLRIQSVVPHLHDSLTDIGGGHKQNDQEWQAGFCAEMGMRKYDGWKLDEVGIWKFGKSKLQYQGWCVCAVRGSLGHE</sequence>
<comment type="caution">
    <text evidence="2">The sequence shown here is derived from an EMBL/GenBank/DDBJ whole genome shotgun (WGS) entry which is preliminary data.</text>
</comment>
<feature type="chain" id="PRO_5042163445" description="F-box domain-containing protein" evidence="1">
    <location>
        <begin position="24"/>
        <end position="457"/>
    </location>
</feature>
<organism evidence="2 3">
    <name type="scientific">Mycena pura</name>
    <dbReference type="NCBI Taxonomy" id="153505"/>
    <lineage>
        <taxon>Eukaryota</taxon>
        <taxon>Fungi</taxon>
        <taxon>Dikarya</taxon>
        <taxon>Basidiomycota</taxon>
        <taxon>Agaricomycotina</taxon>
        <taxon>Agaricomycetes</taxon>
        <taxon>Agaricomycetidae</taxon>
        <taxon>Agaricales</taxon>
        <taxon>Marasmiineae</taxon>
        <taxon>Mycenaceae</taxon>
        <taxon>Mycena</taxon>
    </lineage>
</organism>
<dbReference type="Gene3D" id="3.80.10.10">
    <property type="entry name" value="Ribonuclease Inhibitor"/>
    <property type="match status" value="1"/>
</dbReference>
<keyword evidence="3" id="KW-1185">Reference proteome</keyword>
<evidence type="ECO:0000256" key="1">
    <source>
        <dbReference type="SAM" id="SignalP"/>
    </source>
</evidence>
<evidence type="ECO:0008006" key="4">
    <source>
        <dbReference type="Google" id="ProtNLM"/>
    </source>
</evidence>
<dbReference type="SUPFAM" id="SSF52047">
    <property type="entry name" value="RNI-like"/>
    <property type="match status" value="1"/>
</dbReference>
<evidence type="ECO:0000313" key="3">
    <source>
        <dbReference type="Proteomes" id="UP001219525"/>
    </source>
</evidence>
<accession>A0AAD6YW68</accession>
<protein>
    <recommendedName>
        <fullName evidence="4">F-box domain-containing protein</fullName>
    </recommendedName>
</protein>
<dbReference type="EMBL" id="JARJCW010000001">
    <property type="protein sequence ID" value="KAJ7230575.1"/>
    <property type="molecule type" value="Genomic_DNA"/>
</dbReference>
<keyword evidence="1" id="KW-0732">Signal</keyword>
<dbReference type="AlphaFoldDB" id="A0AAD6YW68"/>
<proteinExistence type="predicted"/>
<dbReference type="Proteomes" id="UP001219525">
    <property type="component" value="Unassembled WGS sequence"/>
</dbReference>
<name>A0AAD6YW68_9AGAR</name>
<dbReference type="InterPro" id="IPR032675">
    <property type="entry name" value="LRR_dom_sf"/>
</dbReference>